<proteinExistence type="predicted"/>
<evidence type="ECO:0000313" key="3">
    <source>
        <dbReference type="Proteomes" id="UP001140510"/>
    </source>
</evidence>
<dbReference type="AlphaFoldDB" id="A0A9W9D5B4"/>
<dbReference type="Proteomes" id="UP001140510">
    <property type="component" value="Unassembled WGS sequence"/>
</dbReference>
<protein>
    <submittedName>
        <fullName evidence="2">Uncharacterized protein</fullName>
    </submittedName>
</protein>
<accession>A0A9W9D5B4</accession>
<sequence length="253" mass="27785">MVATRSKTAQTHLEDFVTEDSRSNPRQKAAASSSKQTSPKANTSRKRKSSSTDTKEVQQSPKRTKTALTKHKSASTDDVNDDVILINRAPVLHLWAASVMLLTHPELSWESCLSAGAAVSVICAVAKGRSIGVVGEKDSEGKRGKKKGEEGKEFDLMHFKLRLKDGLVVMGGKGKDGGEDALKRKFGEAGYVKAKVVFEEVLKSWKGQEEELNKRAFHMYEDFRPDVKRGQKGWGRKGELRLGTVRSVVASKG</sequence>
<name>A0A9W9D5B4_9PLEO</name>
<evidence type="ECO:0000313" key="2">
    <source>
        <dbReference type="EMBL" id="KAJ4401606.1"/>
    </source>
</evidence>
<keyword evidence="3" id="KW-1185">Reference proteome</keyword>
<feature type="compositionally biased region" description="Polar residues" evidence="1">
    <location>
        <begin position="1"/>
        <end position="11"/>
    </location>
</feature>
<dbReference type="EMBL" id="JAPEVA010000071">
    <property type="protein sequence ID" value="KAJ4401606.1"/>
    <property type="molecule type" value="Genomic_DNA"/>
</dbReference>
<feature type="region of interest" description="Disordered" evidence="1">
    <location>
        <begin position="1"/>
        <end position="74"/>
    </location>
</feature>
<comment type="caution">
    <text evidence="2">The sequence shown here is derived from an EMBL/GenBank/DDBJ whole genome shotgun (WGS) entry which is preliminary data.</text>
</comment>
<dbReference type="OrthoDB" id="514070at2759"/>
<evidence type="ECO:0000256" key="1">
    <source>
        <dbReference type="SAM" id="MobiDB-lite"/>
    </source>
</evidence>
<gene>
    <name evidence="2" type="ORF">N0V91_007777</name>
</gene>
<feature type="compositionally biased region" description="Low complexity" evidence="1">
    <location>
        <begin position="28"/>
        <end position="41"/>
    </location>
</feature>
<organism evidence="2 3">
    <name type="scientific">Didymella pomorum</name>
    <dbReference type="NCBI Taxonomy" id="749634"/>
    <lineage>
        <taxon>Eukaryota</taxon>
        <taxon>Fungi</taxon>
        <taxon>Dikarya</taxon>
        <taxon>Ascomycota</taxon>
        <taxon>Pezizomycotina</taxon>
        <taxon>Dothideomycetes</taxon>
        <taxon>Pleosporomycetidae</taxon>
        <taxon>Pleosporales</taxon>
        <taxon>Pleosporineae</taxon>
        <taxon>Didymellaceae</taxon>
        <taxon>Didymella</taxon>
    </lineage>
</organism>
<feature type="compositionally biased region" description="Basic residues" evidence="1">
    <location>
        <begin position="62"/>
        <end position="73"/>
    </location>
</feature>
<reference evidence="2" key="1">
    <citation type="submission" date="2022-10" db="EMBL/GenBank/DDBJ databases">
        <title>Tapping the CABI collections for fungal endophytes: first genome assemblies for Collariella, Neodidymelliopsis, Ascochyta clinopodiicola, Didymella pomorum, Didymosphaeria variabile, Neocosmospora piperis and Neocucurbitaria cava.</title>
        <authorList>
            <person name="Hill R."/>
        </authorList>
    </citation>
    <scope>NUCLEOTIDE SEQUENCE</scope>
    <source>
        <strain evidence="2">IMI 355091</strain>
    </source>
</reference>
<feature type="compositionally biased region" description="Basic and acidic residues" evidence="1">
    <location>
        <begin position="12"/>
        <end position="23"/>
    </location>
</feature>